<feature type="region of interest" description="Disordered" evidence="7">
    <location>
        <begin position="367"/>
        <end position="408"/>
    </location>
</feature>
<dbReference type="STRING" id="983506.L8XA35"/>
<dbReference type="PANTHER" id="PTHR15741">
    <property type="entry name" value="BASIC HELIX-LOOP-HELIX ZIP TRANSCRIPTION FACTOR"/>
    <property type="match status" value="1"/>
</dbReference>
<keyword evidence="6" id="KW-0175">Coiled coil</keyword>
<dbReference type="Gene3D" id="4.10.280.10">
    <property type="entry name" value="Helix-loop-helix DNA-binding domain"/>
    <property type="match status" value="1"/>
</dbReference>
<evidence type="ECO:0000256" key="6">
    <source>
        <dbReference type="SAM" id="Coils"/>
    </source>
</evidence>
<evidence type="ECO:0000313" key="9">
    <source>
        <dbReference type="Proteomes" id="UP000011668"/>
    </source>
</evidence>
<dbReference type="GO" id="GO:0000981">
    <property type="term" value="F:DNA-binding transcription factor activity, RNA polymerase II-specific"/>
    <property type="evidence" value="ECO:0007669"/>
    <property type="project" value="TreeGrafter"/>
</dbReference>
<dbReference type="GO" id="GO:0005634">
    <property type="term" value="C:nucleus"/>
    <property type="evidence" value="ECO:0007669"/>
    <property type="project" value="UniProtKB-SubCell"/>
</dbReference>
<feature type="coiled-coil region" evidence="6">
    <location>
        <begin position="68"/>
        <end position="98"/>
    </location>
</feature>
<dbReference type="SUPFAM" id="SSF47459">
    <property type="entry name" value="HLH, helix-loop-helix DNA-binding domain"/>
    <property type="match status" value="1"/>
</dbReference>
<keyword evidence="4" id="KW-0804">Transcription</keyword>
<evidence type="ECO:0000256" key="4">
    <source>
        <dbReference type="ARBA" id="ARBA00023163"/>
    </source>
</evidence>
<keyword evidence="2" id="KW-0805">Transcription regulation</keyword>
<dbReference type="InterPro" id="IPR052207">
    <property type="entry name" value="Max-like/E-box_TFs"/>
</dbReference>
<keyword evidence="9" id="KW-1185">Reference proteome</keyword>
<dbReference type="Proteomes" id="UP000011668">
    <property type="component" value="Unassembled WGS sequence"/>
</dbReference>
<dbReference type="GO" id="GO:0046983">
    <property type="term" value="F:protein dimerization activity"/>
    <property type="evidence" value="ECO:0007669"/>
    <property type="project" value="InterPro"/>
</dbReference>
<evidence type="ECO:0000256" key="3">
    <source>
        <dbReference type="ARBA" id="ARBA00023125"/>
    </source>
</evidence>
<evidence type="ECO:0000256" key="7">
    <source>
        <dbReference type="SAM" id="MobiDB-lite"/>
    </source>
</evidence>
<name>L8XA35_THACA</name>
<protein>
    <submittedName>
        <fullName evidence="8">HLH domain-containing protein</fullName>
    </submittedName>
</protein>
<keyword evidence="5" id="KW-0539">Nucleus</keyword>
<feature type="compositionally biased region" description="Low complexity" evidence="7">
    <location>
        <begin position="278"/>
        <end position="287"/>
    </location>
</feature>
<proteinExistence type="predicted"/>
<dbReference type="OrthoDB" id="5778525at2759"/>
<organism evidence="8 9">
    <name type="scientific">Thanatephorus cucumeris (strain AG1-IA)</name>
    <name type="common">Rice sheath blight fungus</name>
    <name type="synonym">Rhizoctonia solani</name>
    <dbReference type="NCBI Taxonomy" id="983506"/>
    <lineage>
        <taxon>Eukaryota</taxon>
        <taxon>Fungi</taxon>
        <taxon>Dikarya</taxon>
        <taxon>Basidiomycota</taxon>
        <taxon>Agaricomycotina</taxon>
        <taxon>Agaricomycetes</taxon>
        <taxon>Cantharellales</taxon>
        <taxon>Ceratobasidiaceae</taxon>
        <taxon>Rhizoctonia</taxon>
        <taxon>Rhizoctonia solani AG-1</taxon>
    </lineage>
</organism>
<keyword evidence="3" id="KW-0238">DNA-binding</keyword>
<dbReference type="HOGENOM" id="CLU_505447_0_0_1"/>
<comment type="subcellular location">
    <subcellularLocation>
        <location evidence="1">Nucleus</location>
    </subcellularLocation>
</comment>
<evidence type="ECO:0000313" key="8">
    <source>
        <dbReference type="EMBL" id="ELU45922.1"/>
    </source>
</evidence>
<gene>
    <name evidence="8" type="ORF">AG1IA_00049</name>
</gene>
<dbReference type="EMBL" id="AFRT01000016">
    <property type="protein sequence ID" value="ELU45922.1"/>
    <property type="molecule type" value="Genomic_DNA"/>
</dbReference>
<accession>L8XA35</accession>
<feature type="compositionally biased region" description="Polar residues" evidence="7">
    <location>
        <begin position="394"/>
        <end position="408"/>
    </location>
</feature>
<dbReference type="InterPro" id="IPR036638">
    <property type="entry name" value="HLH_DNA-bd_sf"/>
</dbReference>
<dbReference type="PANTHER" id="PTHR15741:SF27">
    <property type="entry name" value="TRANSCRIPTION FACTOR AP-4"/>
    <property type="match status" value="1"/>
</dbReference>
<comment type="caution">
    <text evidence="8">The sequence shown here is derived from an EMBL/GenBank/DDBJ whole genome shotgun (WGS) entry which is preliminary data.</text>
</comment>
<evidence type="ECO:0000256" key="1">
    <source>
        <dbReference type="ARBA" id="ARBA00004123"/>
    </source>
</evidence>
<evidence type="ECO:0000256" key="2">
    <source>
        <dbReference type="ARBA" id="ARBA00023015"/>
    </source>
</evidence>
<sequence length="539" mass="58906">MGFWTRRIEELEQIQAGYEELLEIKAQLEIDAARQAEVCANLTEANNTLSASALSLANESSTSVVAARAKLETEAAALKKKSDELEAELDRVRGAEQSQRIALLDELNGVAVQVISVLTDTSARAPPRLLLITESRGDKPRGGGWDCFRDVGGLELTFGHRHGRIWSQLTVRTRRYALGNPRVSHAQGPDLAAYGNSLSFSRPLRAKCMTSERQINLEARENSIGINRQCRTGSSRNVQNGLVVRSKHHRPLGHRHYYYPNTSGQVYARPRPAPPHFHPQQQQQQQQHAMSNALLSSAEESNIFGFLDAFDWDLDESVGAGMPAFDSGTSMPSAVAAGPEAPQIAMDVDPFFGEAQRQSALVPFGVAHHSPPPSLSIRTSPDEGLVSGGLLTPGASTPTNSRTPKPLLTQPQKRLNHIMSEQKRRNAIKEGYETLAMLLSPGDVSLKLAELASPEKKAQAAVMASEFGYTGRPGRARGSGKNGKAKKMGKGKSGMLFRAVEFCKWLQQDVDALRIEIERLEGVRPYNSGPNRSPNTQPQ</sequence>
<reference evidence="8 9" key="1">
    <citation type="journal article" date="2013" name="Nat. Commun.">
        <title>The evolution and pathogenic mechanisms of the rice sheath blight pathogen.</title>
        <authorList>
            <person name="Zheng A."/>
            <person name="Lin R."/>
            <person name="Xu L."/>
            <person name="Qin P."/>
            <person name="Tang C."/>
            <person name="Ai P."/>
            <person name="Zhang D."/>
            <person name="Liu Y."/>
            <person name="Sun Z."/>
            <person name="Feng H."/>
            <person name="Wang Y."/>
            <person name="Chen Y."/>
            <person name="Liang X."/>
            <person name="Fu R."/>
            <person name="Li Q."/>
            <person name="Zhang J."/>
            <person name="Yu X."/>
            <person name="Xie Z."/>
            <person name="Ding L."/>
            <person name="Guan P."/>
            <person name="Tang J."/>
            <person name="Liang Y."/>
            <person name="Wang S."/>
            <person name="Deng Q."/>
            <person name="Li S."/>
            <person name="Zhu J."/>
            <person name="Wang L."/>
            <person name="Liu H."/>
            <person name="Li P."/>
        </authorList>
    </citation>
    <scope>NUCLEOTIDE SEQUENCE [LARGE SCALE GENOMIC DNA]</scope>
    <source>
        <strain evidence="9">AG-1 IA</strain>
    </source>
</reference>
<dbReference type="AlphaFoldDB" id="L8XA35"/>
<dbReference type="GO" id="GO:0000978">
    <property type="term" value="F:RNA polymerase II cis-regulatory region sequence-specific DNA binding"/>
    <property type="evidence" value="ECO:0007669"/>
    <property type="project" value="TreeGrafter"/>
</dbReference>
<evidence type="ECO:0000256" key="5">
    <source>
        <dbReference type="ARBA" id="ARBA00023242"/>
    </source>
</evidence>
<feature type="region of interest" description="Disordered" evidence="7">
    <location>
        <begin position="273"/>
        <end position="292"/>
    </location>
</feature>